<dbReference type="SUPFAM" id="SSF56349">
    <property type="entry name" value="DNA breaking-rejoining enzymes"/>
    <property type="match status" value="1"/>
</dbReference>
<evidence type="ECO:0000313" key="2">
    <source>
        <dbReference type="EMBL" id="KIN93638.1"/>
    </source>
</evidence>
<sequence>MRIPCLSCLLSPPQTDENDVDSGRCDSIMLKGTSKPPSEERGTYGHVQKMRAAMTYAFGRLHGLGDMPWHQSEVPGNSTMLGNPSMSVQVSSYMCALQRRKVQAGEVAISARAISSEILSQLYHFNHLPDNWTIRPYQPGTRRPRDPNHCGQDDRLADWGGARARCLLQAAYTIAFICLLRFDEVLKIQVHDINFMYDATGTTTGMSITLPFRKTHQTGDIKPYFLWAFHQSEAHLCAVRAISEWIIASNITSGYLFHKIASGDRVAEANVPMSSEQFLEMFQNNLLDLNIDPAAYGTHSFRRGGCQYLHIERRWPLRKICEWGGWSQEFTNLTIVKYLISVNDDAMEAREDFFNPNRCPALKCPHCGRSCACG</sequence>
<dbReference type="InterPro" id="IPR013762">
    <property type="entry name" value="Integrase-like_cat_sf"/>
</dbReference>
<keyword evidence="3" id="KW-1185">Reference proteome</keyword>
<dbReference type="PANTHER" id="PTHR34605">
    <property type="entry name" value="PHAGE_INTEGRASE DOMAIN-CONTAINING PROTEIN"/>
    <property type="match status" value="1"/>
</dbReference>
<dbReference type="GO" id="GO:0003677">
    <property type="term" value="F:DNA binding"/>
    <property type="evidence" value="ECO:0007669"/>
    <property type="project" value="InterPro"/>
</dbReference>
<dbReference type="EMBL" id="KN832148">
    <property type="protein sequence ID" value="KIN93638.1"/>
    <property type="molecule type" value="Genomic_DNA"/>
</dbReference>
<dbReference type="InterPro" id="IPR011010">
    <property type="entry name" value="DNA_brk_join_enz"/>
</dbReference>
<dbReference type="AlphaFoldDB" id="A0A0C3NDG8"/>
<protein>
    <recommendedName>
        <fullName evidence="4">Tyr recombinase domain-containing protein</fullName>
    </recommendedName>
</protein>
<dbReference type="PANTHER" id="PTHR34605:SF4">
    <property type="entry name" value="DNA ADENINE METHYLTRANSFERASE"/>
    <property type="match status" value="1"/>
</dbReference>
<dbReference type="GO" id="GO:0015074">
    <property type="term" value="P:DNA integration"/>
    <property type="evidence" value="ECO:0007669"/>
    <property type="project" value="InterPro"/>
</dbReference>
<evidence type="ECO:0000256" key="1">
    <source>
        <dbReference type="ARBA" id="ARBA00023172"/>
    </source>
</evidence>
<evidence type="ECO:0000313" key="3">
    <source>
        <dbReference type="Proteomes" id="UP000054217"/>
    </source>
</evidence>
<dbReference type="HOGENOM" id="CLU_063718_1_0_1"/>
<accession>A0A0C3NDG8</accession>
<proteinExistence type="predicted"/>
<dbReference type="Proteomes" id="UP000054217">
    <property type="component" value="Unassembled WGS sequence"/>
</dbReference>
<reference evidence="2 3" key="1">
    <citation type="submission" date="2014-04" db="EMBL/GenBank/DDBJ databases">
        <authorList>
            <consortium name="DOE Joint Genome Institute"/>
            <person name="Kuo A."/>
            <person name="Kohler A."/>
            <person name="Costa M.D."/>
            <person name="Nagy L.G."/>
            <person name="Floudas D."/>
            <person name="Copeland A."/>
            <person name="Barry K.W."/>
            <person name="Cichocki N."/>
            <person name="Veneault-Fourrey C."/>
            <person name="LaButti K."/>
            <person name="Lindquist E.A."/>
            <person name="Lipzen A."/>
            <person name="Lundell T."/>
            <person name="Morin E."/>
            <person name="Murat C."/>
            <person name="Sun H."/>
            <person name="Tunlid A."/>
            <person name="Henrissat B."/>
            <person name="Grigoriev I.V."/>
            <person name="Hibbett D.S."/>
            <person name="Martin F."/>
            <person name="Nordberg H.P."/>
            <person name="Cantor M.N."/>
            <person name="Hua S.X."/>
        </authorList>
    </citation>
    <scope>NUCLEOTIDE SEQUENCE [LARGE SCALE GENOMIC DNA]</scope>
    <source>
        <strain evidence="2 3">Marx 270</strain>
    </source>
</reference>
<gene>
    <name evidence="2" type="ORF">M404DRAFT_170663</name>
</gene>
<evidence type="ECO:0008006" key="4">
    <source>
        <dbReference type="Google" id="ProtNLM"/>
    </source>
</evidence>
<dbReference type="GO" id="GO:0006310">
    <property type="term" value="P:DNA recombination"/>
    <property type="evidence" value="ECO:0007669"/>
    <property type="project" value="UniProtKB-KW"/>
</dbReference>
<dbReference type="InterPro" id="IPR052925">
    <property type="entry name" value="Phage_Integrase-like_Recomb"/>
</dbReference>
<organism evidence="2 3">
    <name type="scientific">Pisolithus tinctorius Marx 270</name>
    <dbReference type="NCBI Taxonomy" id="870435"/>
    <lineage>
        <taxon>Eukaryota</taxon>
        <taxon>Fungi</taxon>
        <taxon>Dikarya</taxon>
        <taxon>Basidiomycota</taxon>
        <taxon>Agaricomycotina</taxon>
        <taxon>Agaricomycetes</taxon>
        <taxon>Agaricomycetidae</taxon>
        <taxon>Boletales</taxon>
        <taxon>Sclerodermatineae</taxon>
        <taxon>Pisolithaceae</taxon>
        <taxon>Pisolithus</taxon>
    </lineage>
</organism>
<dbReference type="InParanoid" id="A0A0C3NDG8"/>
<keyword evidence="1" id="KW-0233">DNA recombination</keyword>
<dbReference type="OrthoDB" id="3163890at2759"/>
<name>A0A0C3NDG8_PISTI</name>
<reference evidence="3" key="2">
    <citation type="submission" date="2015-01" db="EMBL/GenBank/DDBJ databases">
        <title>Evolutionary Origins and Diversification of the Mycorrhizal Mutualists.</title>
        <authorList>
            <consortium name="DOE Joint Genome Institute"/>
            <consortium name="Mycorrhizal Genomics Consortium"/>
            <person name="Kohler A."/>
            <person name="Kuo A."/>
            <person name="Nagy L.G."/>
            <person name="Floudas D."/>
            <person name="Copeland A."/>
            <person name="Barry K.W."/>
            <person name="Cichocki N."/>
            <person name="Veneault-Fourrey C."/>
            <person name="LaButti K."/>
            <person name="Lindquist E.A."/>
            <person name="Lipzen A."/>
            <person name="Lundell T."/>
            <person name="Morin E."/>
            <person name="Murat C."/>
            <person name="Riley R."/>
            <person name="Ohm R."/>
            <person name="Sun H."/>
            <person name="Tunlid A."/>
            <person name="Henrissat B."/>
            <person name="Grigoriev I.V."/>
            <person name="Hibbett D.S."/>
            <person name="Martin F."/>
        </authorList>
    </citation>
    <scope>NUCLEOTIDE SEQUENCE [LARGE SCALE GENOMIC DNA]</scope>
    <source>
        <strain evidence="3">Marx 270</strain>
    </source>
</reference>
<dbReference type="Gene3D" id="1.10.443.10">
    <property type="entry name" value="Intergrase catalytic core"/>
    <property type="match status" value="1"/>
</dbReference>